<sequence>MSTQPDDAALSHFQAMTAKPRHAFTPGVLLHNQVRESKLTDSELRIAATTCVNLLGHKIYQYAEAATAEIDELKELARRDQLDLSALDNMSSDELRQAISVMVERRWAFEERKLAVKGLPPVPENLWKEDEIPAKIHELIEAGYRAYASRRLVIQGP</sequence>
<name>A0A9Q8PM14_PASFU</name>
<reference evidence="1" key="2">
    <citation type="journal article" date="2022" name="Microb. Genom.">
        <title>A chromosome-scale genome assembly of the tomato pathogen Cladosporium fulvum reveals a compartmentalized genome architecture and the presence of a dispensable chromosome.</title>
        <authorList>
            <person name="Zaccaron A.Z."/>
            <person name="Chen L.H."/>
            <person name="Samaras A."/>
            <person name="Stergiopoulos I."/>
        </authorList>
    </citation>
    <scope>NUCLEOTIDE SEQUENCE</scope>
    <source>
        <strain evidence="1">Race5_Kim</strain>
    </source>
</reference>
<dbReference type="GeneID" id="71994293"/>
<dbReference type="AlphaFoldDB" id="A0A9Q8PM14"/>
<dbReference type="EMBL" id="CP090175">
    <property type="protein sequence ID" value="UJO24916.1"/>
    <property type="molecule type" value="Genomic_DNA"/>
</dbReference>
<gene>
    <name evidence="1" type="ORF">CLAFUR5_14415</name>
</gene>
<proteinExistence type="predicted"/>
<protein>
    <submittedName>
        <fullName evidence="1">Uncharacterized protein</fullName>
    </submittedName>
</protein>
<evidence type="ECO:0000313" key="2">
    <source>
        <dbReference type="Proteomes" id="UP000756132"/>
    </source>
</evidence>
<dbReference type="Proteomes" id="UP000756132">
    <property type="component" value="Chromosome 13"/>
</dbReference>
<evidence type="ECO:0000313" key="1">
    <source>
        <dbReference type="EMBL" id="UJO24916.1"/>
    </source>
</evidence>
<dbReference type="KEGG" id="ffu:CLAFUR5_14415"/>
<dbReference type="RefSeq" id="XP_047769282.1">
    <property type="nucleotide sequence ID" value="XM_047913563.1"/>
</dbReference>
<accession>A0A9Q8PM14</accession>
<organism evidence="1 2">
    <name type="scientific">Passalora fulva</name>
    <name type="common">Tomato leaf mold</name>
    <name type="synonym">Cladosporium fulvum</name>
    <dbReference type="NCBI Taxonomy" id="5499"/>
    <lineage>
        <taxon>Eukaryota</taxon>
        <taxon>Fungi</taxon>
        <taxon>Dikarya</taxon>
        <taxon>Ascomycota</taxon>
        <taxon>Pezizomycotina</taxon>
        <taxon>Dothideomycetes</taxon>
        <taxon>Dothideomycetidae</taxon>
        <taxon>Mycosphaerellales</taxon>
        <taxon>Mycosphaerellaceae</taxon>
        <taxon>Fulvia</taxon>
    </lineage>
</organism>
<reference evidence="1" key="1">
    <citation type="submission" date="2021-12" db="EMBL/GenBank/DDBJ databases">
        <authorList>
            <person name="Zaccaron A."/>
            <person name="Stergiopoulos I."/>
        </authorList>
    </citation>
    <scope>NUCLEOTIDE SEQUENCE</scope>
    <source>
        <strain evidence="1">Race5_Kim</strain>
    </source>
</reference>
<keyword evidence="2" id="KW-1185">Reference proteome</keyword>